<proteinExistence type="predicted"/>
<evidence type="ECO:0000313" key="1">
    <source>
        <dbReference type="EMBL" id="KAJ4957290.1"/>
    </source>
</evidence>
<dbReference type="AlphaFoldDB" id="A0A9Q0K0D3"/>
<accession>A0A9Q0K0D3</accession>
<protein>
    <submittedName>
        <fullName evidence="1">Uncharacterized protein</fullName>
    </submittedName>
</protein>
<comment type="caution">
    <text evidence="1">The sequence shown here is derived from an EMBL/GenBank/DDBJ whole genome shotgun (WGS) entry which is preliminary data.</text>
</comment>
<dbReference type="Proteomes" id="UP001141806">
    <property type="component" value="Unassembled WGS sequence"/>
</dbReference>
<gene>
    <name evidence="1" type="ORF">NE237_014073</name>
</gene>
<name>A0A9Q0K0D3_9MAGN</name>
<keyword evidence="2" id="KW-1185">Reference proteome</keyword>
<reference evidence="1" key="1">
    <citation type="journal article" date="2023" name="Plant J.">
        <title>The genome of the king protea, Protea cynaroides.</title>
        <authorList>
            <person name="Chang J."/>
            <person name="Duong T.A."/>
            <person name="Schoeman C."/>
            <person name="Ma X."/>
            <person name="Roodt D."/>
            <person name="Barker N."/>
            <person name="Li Z."/>
            <person name="Van de Peer Y."/>
            <person name="Mizrachi E."/>
        </authorList>
    </citation>
    <scope>NUCLEOTIDE SEQUENCE</scope>
    <source>
        <tissue evidence="1">Young leaves</tissue>
    </source>
</reference>
<organism evidence="1 2">
    <name type="scientific">Protea cynaroides</name>
    <dbReference type="NCBI Taxonomy" id="273540"/>
    <lineage>
        <taxon>Eukaryota</taxon>
        <taxon>Viridiplantae</taxon>
        <taxon>Streptophyta</taxon>
        <taxon>Embryophyta</taxon>
        <taxon>Tracheophyta</taxon>
        <taxon>Spermatophyta</taxon>
        <taxon>Magnoliopsida</taxon>
        <taxon>Proteales</taxon>
        <taxon>Proteaceae</taxon>
        <taxon>Protea</taxon>
    </lineage>
</organism>
<dbReference type="EMBL" id="JAMYWD010000011">
    <property type="protein sequence ID" value="KAJ4957290.1"/>
    <property type="molecule type" value="Genomic_DNA"/>
</dbReference>
<evidence type="ECO:0000313" key="2">
    <source>
        <dbReference type="Proteomes" id="UP001141806"/>
    </source>
</evidence>
<sequence length="247" mass="27698">MVKSNLVPLVTTACISKVFFSSIHPKIKSFSQAKKSLSDIESSSVNDVQSPIISKRGVPKLPNIIDDDDVRVKIDHSVNAGLEYVSQVVPHCRGDDDEAEGIFCFCRERERERELGVDDNLKIGQGLLSCTSAEKECWIFIMTRVTHRNKAATSPADTWQERIWIVVRLQTVTAYQNKKKLPCQNFKLLTHRILRLGTAALPSLLRNLRYSSGALKKFIPNLKSAEVLGTSNFGGRWKIIALVFLLS</sequence>